<protein>
    <submittedName>
        <fullName evidence="3">ArsR family transcriptional regulator</fullName>
    </submittedName>
</protein>
<dbReference type="RefSeq" id="WP_049993248.1">
    <property type="nucleotide sequence ID" value="NZ_CP031310.1"/>
</dbReference>
<dbReference type="InterPro" id="IPR011991">
    <property type="entry name" value="ArsR-like_HTH"/>
</dbReference>
<dbReference type="Pfam" id="PF24038">
    <property type="entry name" value="DUF7347"/>
    <property type="match status" value="1"/>
</dbReference>
<dbReference type="Proteomes" id="UP000296706">
    <property type="component" value="Chromosome"/>
</dbReference>
<dbReference type="EMBL" id="CP031310">
    <property type="protein sequence ID" value="QCC49802.1"/>
    <property type="molecule type" value="Genomic_DNA"/>
</dbReference>
<organism evidence="3 4">
    <name type="scientific">Halapricum salinum</name>
    <dbReference type="NCBI Taxonomy" id="1457250"/>
    <lineage>
        <taxon>Archaea</taxon>
        <taxon>Methanobacteriati</taxon>
        <taxon>Methanobacteriota</taxon>
        <taxon>Stenosarchaea group</taxon>
        <taxon>Halobacteria</taxon>
        <taxon>Halobacteriales</taxon>
        <taxon>Haloarculaceae</taxon>
        <taxon>Halapricum</taxon>
    </lineage>
</organism>
<dbReference type="InterPro" id="IPR036390">
    <property type="entry name" value="WH_DNA-bd_sf"/>
</dbReference>
<feature type="domain" description="DUF7347" evidence="1">
    <location>
        <begin position="15"/>
        <end position="91"/>
    </location>
</feature>
<accession>A0A4D6H9S9</accession>
<dbReference type="STRING" id="1457250.GCA_000755225_02403"/>
<dbReference type="InterPro" id="IPR055771">
    <property type="entry name" value="DUF7347"/>
</dbReference>
<proteinExistence type="predicted"/>
<dbReference type="Gene3D" id="1.10.10.10">
    <property type="entry name" value="Winged helix-like DNA-binding domain superfamily/Winged helix DNA-binding domain"/>
    <property type="match status" value="1"/>
</dbReference>
<dbReference type="GeneID" id="39846314"/>
<dbReference type="Pfam" id="PF24042">
    <property type="entry name" value="DUF7351"/>
    <property type="match status" value="1"/>
</dbReference>
<dbReference type="InterPro" id="IPR055775">
    <property type="entry name" value="DUF7351"/>
</dbReference>
<evidence type="ECO:0000313" key="4">
    <source>
        <dbReference type="Proteomes" id="UP000296706"/>
    </source>
</evidence>
<reference evidence="3 4" key="1">
    <citation type="journal article" date="2019" name="Nat. Commun.">
        <title>A new type of DNA phosphorothioation-based antiviral system in archaea.</title>
        <authorList>
            <person name="Xiong L."/>
            <person name="Liu S."/>
            <person name="Chen S."/>
            <person name="Xiao Y."/>
            <person name="Zhu B."/>
            <person name="Gao Y."/>
            <person name="Zhang Y."/>
            <person name="Chen B."/>
            <person name="Luo J."/>
            <person name="Deng Z."/>
            <person name="Chen X."/>
            <person name="Wang L."/>
            <person name="Chen S."/>
        </authorList>
    </citation>
    <scope>NUCLEOTIDE SEQUENCE [LARGE SCALE GENOMIC DNA]</scope>
    <source>
        <strain evidence="3 4">CBA1105</strain>
    </source>
</reference>
<name>A0A4D6H9S9_9EURY</name>
<dbReference type="InterPro" id="IPR036388">
    <property type="entry name" value="WH-like_DNA-bd_sf"/>
</dbReference>
<dbReference type="KEGG" id="hsn:DV733_00555"/>
<keyword evidence="4" id="KW-1185">Reference proteome</keyword>
<dbReference type="SUPFAM" id="SSF46785">
    <property type="entry name" value="Winged helix' DNA-binding domain"/>
    <property type="match status" value="1"/>
</dbReference>
<dbReference type="CDD" id="cd00090">
    <property type="entry name" value="HTH_ARSR"/>
    <property type="match status" value="1"/>
</dbReference>
<evidence type="ECO:0000259" key="1">
    <source>
        <dbReference type="Pfam" id="PF24038"/>
    </source>
</evidence>
<gene>
    <name evidence="3" type="ORF">DV733_00555</name>
</gene>
<sequence>MSGISDQTGDAAVEPAEAFSVIANETRLDILEALWEFEEKPVRFSELFEQIEMDDSAQFNYHLQQLTDQFVVKTEEGYDLSHTGGQVIRALRAGTYTRSPELGPFTVDGACTRCGGPLAAEYADEQLSIACQDCGKAHGKYGFPPGGIEDRTEDEIARAFDERVRHLYCLAVDGVCPECSGRIHTEITREGACCLDVEVRAEHVCERCRHDLCSSVGLALLDKAPVTAFYDDHGIDLTDRPYWTLPWCVDDQYVEVESSDPWRIQISIPLAEEQLTVTLDGDLRIVDTHRVECAGSTGC</sequence>
<dbReference type="AlphaFoldDB" id="A0A4D6H9S9"/>
<feature type="domain" description="DUF7351" evidence="2">
    <location>
        <begin position="108"/>
        <end position="285"/>
    </location>
</feature>
<dbReference type="OrthoDB" id="8482at2157"/>
<evidence type="ECO:0000259" key="2">
    <source>
        <dbReference type="Pfam" id="PF24042"/>
    </source>
</evidence>
<evidence type="ECO:0000313" key="3">
    <source>
        <dbReference type="EMBL" id="QCC49802.1"/>
    </source>
</evidence>